<reference evidence="1" key="1">
    <citation type="journal article" date="2021" name="Environ. Microbiol.">
        <title>Gene family expansions and transcriptome signatures uncover fungal adaptations to wood decay.</title>
        <authorList>
            <person name="Hage H."/>
            <person name="Miyauchi S."/>
            <person name="Viragh M."/>
            <person name="Drula E."/>
            <person name="Min B."/>
            <person name="Chaduli D."/>
            <person name="Navarro D."/>
            <person name="Favel A."/>
            <person name="Norest M."/>
            <person name="Lesage-Meessen L."/>
            <person name="Balint B."/>
            <person name="Merenyi Z."/>
            <person name="de Eugenio L."/>
            <person name="Morin E."/>
            <person name="Martinez A.T."/>
            <person name="Baldrian P."/>
            <person name="Stursova M."/>
            <person name="Martinez M.J."/>
            <person name="Novotny C."/>
            <person name="Magnuson J.K."/>
            <person name="Spatafora J.W."/>
            <person name="Maurice S."/>
            <person name="Pangilinan J."/>
            <person name="Andreopoulos W."/>
            <person name="LaButti K."/>
            <person name="Hundley H."/>
            <person name="Na H."/>
            <person name="Kuo A."/>
            <person name="Barry K."/>
            <person name="Lipzen A."/>
            <person name="Henrissat B."/>
            <person name="Riley R."/>
            <person name="Ahrendt S."/>
            <person name="Nagy L.G."/>
            <person name="Grigoriev I.V."/>
            <person name="Martin F."/>
            <person name="Rosso M.N."/>
        </authorList>
    </citation>
    <scope>NUCLEOTIDE SEQUENCE</scope>
    <source>
        <strain evidence="1">CBS 384.51</strain>
    </source>
</reference>
<dbReference type="Proteomes" id="UP001055072">
    <property type="component" value="Unassembled WGS sequence"/>
</dbReference>
<accession>A0ACB8UMK8</accession>
<name>A0ACB8UMK8_9APHY</name>
<dbReference type="EMBL" id="MU274900">
    <property type="protein sequence ID" value="KAI0095004.1"/>
    <property type="molecule type" value="Genomic_DNA"/>
</dbReference>
<protein>
    <submittedName>
        <fullName evidence="1">Acetyl-CoA synthetase-like protein</fullName>
    </submittedName>
</protein>
<proteinExistence type="predicted"/>
<organism evidence="1 2">
    <name type="scientific">Irpex rosettiformis</name>
    <dbReference type="NCBI Taxonomy" id="378272"/>
    <lineage>
        <taxon>Eukaryota</taxon>
        <taxon>Fungi</taxon>
        <taxon>Dikarya</taxon>
        <taxon>Basidiomycota</taxon>
        <taxon>Agaricomycotina</taxon>
        <taxon>Agaricomycetes</taxon>
        <taxon>Polyporales</taxon>
        <taxon>Irpicaceae</taxon>
        <taxon>Irpex</taxon>
    </lineage>
</organism>
<sequence>MTHSTPLTVLEAAASQYPSYPVFKVPHTTVSDPELVEEWESISYAQFKEDVELHSKYWAKRLSDDGVPRRAVVALWLGGMAYSDVLSIYGILRAGYVPELFSLRLPNPDIVYELMSKADARALIYDASLEADVSQCPVPLHAATPDSLAEFKEEKSPALPVGQDEDTVMIFHTSGSTSGSPKLVRCSYRWFDCIIRKSYSVSKPRTSDREDVTVWLGSMCHIGQNFMLLGSLQHGSCTIQPTKIAFSSTELIDMITRCGLNRLNQFATFLSTQLRSSRNDPKLLNFLQGLDDILYSGLALPHEDEQWALQHGLRLTNLFGNTECGAMLLTVTSSEPPLRALQPIPGTHYGFFPISSSQSSETGHVDANSQLLELVILSESGDCPDPSLRAADGHYHTGDLFLEVAPGKYISRGRDDDWIKSQNSLRCDTKAIEDNVRNNCGDLIAECIVVGNGRPNPALFVEAKTEMAEATLKKTIIRRTRPFHARRYLHERITSTAFVFVVPKGTLPRTATKGNVRRKAVEERFKIELDTAFGMSF</sequence>
<comment type="caution">
    <text evidence="1">The sequence shown here is derived from an EMBL/GenBank/DDBJ whole genome shotgun (WGS) entry which is preliminary data.</text>
</comment>
<keyword evidence="2" id="KW-1185">Reference proteome</keyword>
<evidence type="ECO:0000313" key="2">
    <source>
        <dbReference type="Proteomes" id="UP001055072"/>
    </source>
</evidence>
<evidence type="ECO:0000313" key="1">
    <source>
        <dbReference type="EMBL" id="KAI0095004.1"/>
    </source>
</evidence>
<gene>
    <name evidence="1" type="ORF">BDY19DRAFT_982308</name>
</gene>